<proteinExistence type="predicted"/>
<dbReference type="EMBL" id="JXBC01000001">
    <property type="protein sequence ID" value="KIU12994.1"/>
    <property type="molecule type" value="Genomic_DNA"/>
</dbReference>
<name>A0A0D1JKE9_BACIU</name>
<accession>A0A0D1JKE9</accession>
<comment type="caution">
    <text evidence="1">The sequence shown here is derived from an EMBL/GenBank/DDBJ whole genome shotgun (WGS) entry which is preliminary data.</text>
</comment>
<gene>
    <name evidence="1" type="ORF">SC09_Contig17orf00124</name>
</gene>
<organism evidence="1 2">
    <name type="scientific">Bacillus subtilis</name>
    <dbReference type="NCBI Taxonomy" id="1423"/>
    <lineage>
        <taxon>Bacteria</taxon>
        <taxon>Bacillati</taxon>
        <taxon>Bacillota</taxon>
        <taxon>Bacilli</taxon>
        <taxon>Bacillales</taxon>
        <taxon>Bacillaceae</taxon>
        <taxon>Bacillus</taxon>
    </lineage>
</organism>
<dbReference type="AlphaFoldDB" id="A0A0D1JKE9"/>
<dbReference type="PATRIC" id="fig|1423.173.peg.115"/>
<evidence type="ECO:0000313" key="1">
    <source>
        <dbReference type="EMBL" id="KIU12994.1"/>
    </source>
</evidence>
<protein>
    <submittedName>
        <fullName evidence="1">Uncharacterized protein</fullName>
    </submittedName>
</protein>
<dbReference type="Proteomes" id="UP000032247">
    <property type="component" value="Unassembled WGS sequence"/>
</dbReference>
<sequence>MVEDSILKQDELKEWSLKQKNILVDTFYTDFYGINGTLL</sequence>
<reference evidence="1 2" key="1">
    <citation type="submission" date="2014-12" db="EMBL/GenBank/DDBJ databases">
        <title>Comparative genome analysis of Bacillus coagulans HM-08, Clostridium butyricum HM-68, Bacillus subtilis HM-66 and Bacillus licheniformis BL-09.</title>
        <authorList>
            <person name="Zhang H."/>
        </authorList>
    </citation>
    <scope>NUCLEOTIDE SEQUENCE [LARGE SCALE GENOMIC DNA]</scope>
    <source>
        <strain evidence="1 2">HM-66</strain>
    </source>
</reference>
<evidence type="ECO:0000313" key="2">
    <source>
        <dbReference type="Proteomes" id="UP000032247"/>
    </source>
</evidence>